<dbReference type="OrthoDB" id="9975554at2759"/>
<proteinExistence type="inferred from homology"/>
<protein>
    <recommendedName>
        <fullName evidence="13">Olfactory receptor</fullName>
    </recommendedName>
</protein>
<feature type="transmembrane region" description="Helical" evidence="13">
    <location>
        <begin position="20"/>
        <end position="40"/>
    </location>
</feature>
<keyword evidence="9 12" id="KW-0675">Receptor</keyword>
<comment type="subcellular location">
    <subcellularLocation>
        <location evidence="1 13">Cell membrane</location>
        <topology evidence="1 13">Multi-pass membrane protein</topology>
    </subcellularLocation>
</comment>
<evidence type="ECO:0000256" key="9">
    <source>
        <dbReference type="ARBA" id="ARBA00023170"/>
    </source>
</evidence>
<sequence>MFLLLGFSDLSLAAQTSLFVFFLLSYLLSVIGNSLIMLAVTFSPRLRSPMYFFLKILSFSELLLISSTVPKALHSFFWVGRTISFIGCATQFSIFIAAAACECYVLTTMAYDRYMAICQPLRYTSVMTVSYCYQVTFCISAIAIVNAIIESFLIFRLPYCRSHLISHFFCDIPPMMSIACANTFIVEVYQFAISAASTVLPSILIFCSYIKILTSIFLLRSAESRHKAFVTCGSHLVSVIIFFGSAMFVHLRLDNPFSPYEDRMLALSYCVIIPTINPLIYSLKNNEMKETIKKLNLKIIDLY</sequence>
<dbReference type="InterPro" id="IPR050516">
    <property type="entry name" value="Olfactory_GPCR"/>
</dbReference>
<evidence type="ECO:0000256" key="11">
    <source>
        <dbReference type="ARBA" id="ARBA00023224"/>
    </source>
</evidence>
<comment type="caution">
    <text evidence="15">The sequence shown here is derived from an EMBL/GenBank/DDBJ whole genome shotgun (WGS) entry which is preliminary data.</text>
</comment>
<keyword evidence="3 13" id="KW-0716">Sensory transduction</keyword>
<feature type="transmembrane region" description="Helical" evidence="13">
    <location>
        <begin position="82"/>
        <end position="107"/>
    </location>
</feature>
<dbReference type="Pfam" id="PF13853">
    <property type="entry name" value="7tm_4"/>
    <property type="match status" value="1"/>
</dbReference>
<dbReference type="FunFam" id="1.20.1070.10:FF:000010">
    <property type="entry name" value="Olfactory receptor"/>
    <property type="match status" value="1"/>
</dbReference>
<keyword evidence="2 13" id="KW-1003">Cell membrane</keyword>
<evidence type="ECO:0000256" key="1">
    <source>
        <dbReference type="ARBA" id="ARBA00004651"/>
    </source>
</evidence>
<keyword evidence="6 13" id="KW-1133">Transmembrane helix</keyword>
<feature type="transmembrane region" description="Helical" evidence="13">
    <location>
        <begin position="228"/>
        <end position="251"/>
    </location>
</feature>
<comment type="similarity">
    <text evidence="12">Belongs to the G-protein coupled receptor 1 family.</text>
</comment>
<dbReference type="PROSITE" id="PS00237">
    <property type="entry name" value="G_PROTEIN_RECEP_F1_1"/>
    <property type="match status" value="1"/>
</dbReference>
<evidence type="ECO:0000256" key="4">
    <source>
        <dbReference type="ARBA" id="ARBA00022692"/>
    </source>
</evidence>
<feature type="domain" description="G-protein coupled receptors family 1 profile" evidence="14">
    <location>
        <begin position="32"/>
        <end position="281"/>
    </location>
</feature>
<feature type="transmembrane region" description="Helical" evidence="13">
    <location>
        <begin position="128"/>
        <end position="149"/>
    </location>
</feature>
<dbReference type="PROSITE" id="PS50262">
    <property type="entry name" value="G_PROTEIN_RECEP_F1_2"/>
    <property type="match status" value="1"/>
</dbReference>
<dbReference type="InterPro" id="IPR000276">
    <property type="entry name" value="GPCR_Rhodpsn"/>
</dbReference>
<evidence type="ECO:0000313" key="16">
    <source>
        <dbReference type="Proteomes" id="UP000770717"/>
    </source>
</evidence>
<organism evidence="15 16">
    <name type="scientific">Eleutherodactylus coqui</name>
    <name type="common">Puerto Rican coqui</name>
    <dbReference type="NCBI Taxonomy" id="57060"/>
    <lineage>
        <taxon>Eukaryota</taxon>
        <taxon>Metazoa</taxon>
        <taxon>Chordata</taxon>
        <taxon>Craniata</taxon>
        <taxon>Vertebrata</taxon>
        <taxon>Euteleostomi</taxon>
        <taxon>Amphibia</taxon>
        <taxon>Batrachia</taxon>
        <taxon>Anura</taxon>
        <taxon>Neobatrachia</taxon>
        <taxon>Hyloidea</taxon>
        <taxon>Eleutherodactylidae</taxon>
        <taxon>Eleutherodactylinae</taxon>
        <taxon>Eleutherodactylus</taxon>
        <taxon>Eleutherodactylus</taxon>
    </lineage>
</organism>
<reference evidence="15" key="1">
    <citation type="thesis" date="2020" institute="ProQuest LLC" country="789 East Eisenhower Parkway, Ann Arbor, MI, USA">
        <title>Comparative Genomics and Chromosome Evolution.</title>
        <authorList>
            <person name="Mudd A.B."/>
        </authorList>
    </citation>
    <scope>NUCLEOTIDE SEQUENCE</scope>
    <source>
        <strain evidence="15">HN-11 Male</strain>
        <tissue evidence="15">Kidney and liver</tissue>
    </source>
</reference>
<keyword evidence="4 12" id="KW-0812">Transmembrane</keyword>
<dbReference type="PRINTS" id="PR00245">
    <property type="entry name" value="OLFACTORYR"/>
</dbReference>
<keyword evidence="5 13" id="KW-0552">Olfaction</keyword>
<evidence type="ECO:0000256" key="6">
    <source>
        <dbReference type="ARBA" id="ARBA00022989"/>
    </source>
</evidence>
<evidence type="ECO:0000256" key="5">
    <source>
        <dbReference type="ARBA" id="ARBA00022725"/>
    </source>
</evidence>
<evidence type="ECO:0000256" key="2">
    <source>
        <dbReference type="ARBA" id="ARBA00022475"/>
    </source>
</evidence>
<evidence type="ECO:0000256" key="12">
    <source>
        <dbReference type="RuleBase" id="RU000688"/>
    </source>
</evidence>
<evidence type="ECO:0000256" key="10">
    <source>
        <dbReference type="ARBA" id="ARBA00023180"/>
    </source>
</evidence>
<dbReference type="PRINTS" id="PR00237">
    <property type="entry name" value="GPCRRHODOPSN"/>
</dbReference>
<evidence type="ECO:0000256" key="13">
    <source>
        <dbReference type="RuleBase" id="RU363047"/>
    </source>
</evidence>
<name>A0A8J6EHV3_ELECQ</name>
<dbReference type="SUPFAM" id="SSF81321">
    <property type="entry name" value="Family A G protein-coupled receptor-like"/>
    <property type="match status" value="1"/>
</dbReference>
<evidence type="ECO:0000259" key="14">
    <source>
        <dbReference type="PROSITE" id="PS50262"/>
    </source>
</evidence>
<evidence type="ECO:0000256" key="7">
    <source>
        <dbReference type="ARBA" id="ARBA00023040"/>
    </source>
</evidence>
<keyword evidence="10" id="KW-0325">Glycoprotein</keyword>
<dbReference type="AlphaFoldDB" id="A0A8J6EHV3"/>
<keyword evidence="16" id="KW-1185">Reference proteome</keyword>
<evidence type="ECO:0000256" key="3">
    <source>
        <dbReference type="ARBA" id="ARBA00022606"/>
    </source>
</evidence>
<feature type="transmembrane region" description="Helical" evidence="13">
    <location>
        <begin position="199"/>
        <end position="219"/>
    </location>
</feature>
<feature type="transmembrane region" description="Helical" evidence="13">
    <location>
        <begin position="263"/>
        <end position="283"/>
    </location>
</feature>
<dbReference type="GO" id="GO:0005886">
    <property type="term" value="C:plasma membrane"/>
    <property type="evidence" value="ECO:0007669"/>
    <property type="project" value="UniProtKB-SubCell"/>
</dbReference>
<evidence type="ECO:0000256" key="8">
    <source>
        <dbReference type="ARBA" id="ARBA00023136"/>
    </source>
</evidence>
<dbReference type="Proteomes" id="UP000770717">
    <property type="component" value="Unassembled WGS sequence"/>
</dbReference>
<dbReference type="GO" id="GO:0004984">
    <property type="term" value="F:olfactory receptor activity"/>
    <property type="evidence" value="ECO:0007669"/>
    <property type="project" value="InterPro"/>
</dbReference>
<keyword evidence="11 12" id="KW-0807">Transducer</keyword>
<dbReference type="PANTHER" id="PTHR26452">
    <property type="entry name" value="OLFACTORY RECEPTOR"/>
    <property type="match status" value="1"/>
</dbReference>
<dbReference type="Gene3D" id="1.20.1070.10">
    <property type="entry name" value="Rhodopsin 7-helix transmembrane proteins"/>
    <property type="match status" value="1"/>
</dbReference>
<keyword evidence="8 13" id="KW-0472">Membrane</keyword>
<dbReference type="GO" id="GO:0004930">
    <property type="term" value="F:G protein-coupled receptor activity"/>
    <property type="evidence" value="ECO:0007669"/>
    <property type="project" value="UniProtKB-KW"/>
</dbReference>
<keyword evidence="7 12" id="KW-0297">G-protein coupled receptor</keyword>
<dbReference type="InterPro" id="IPR017452">
    <property type="entry name" value="GPCR_Rhodpsn_7TM"/>
</dbReference>
<accession>A0A8J6EHV3</accession>
<dbReference type="EMBL" id="WNTK01000483">
    <property type="protein sequence ID" value="KAG9469577.1"/>
    <property type="molecule type" value="Genomic_DNA"/>
</dbReference>
<gene>
    <name evidence="15" type="ORF">GDO78_020183</name>
</gene>
<dbReference type="InterPro" id="IPR000725">
    <property type="entry name" value="Olfact_rcpt"/>
</dbReference>
<feature type="transmembrane region" description="Helical" evidence="13">
    <location>
        <begin position="52"/>
        <end position="70"/>
    </location>
</feature>
<evidence type="ECO:0000313" key="15">
    <source>
        <dbReference type="EMBL" id="KAG9469577.1"/>
    </source>
</evidence>